<dbReference type="EMBL" id="JAAKDE010000025">
    <property type="protein sequence ID" value="MBA2133869.1"/>
    <property type="molecule type" value="Genomic_DNA"/>
</dbReference>
<evidence type="ECO:0000313" key="13">
    <source>
        <dbReference type="Proteomes" id="UP000657177"/>
    </source>
</evidence>
<evidence type="ECO:0000256" key="9">
    <source>
        <dbReference type="ARBA" id="ARBA00023136"/>
    </source>
</evidence>
<dbReference type="Pfam" id="PF02743">
    <property type="entry name" value="dCache_1"/>
    <property type="match status" value="1"/>
</dbReference>
<evidence type="ECO:0000256" key="4">
    <source>
        <dbReference type="ARBA" id="ARBA00022475"/>
    </source>
</evidence>
<organism evidence="12 13">
    <name type="scientific">Capillibacterium thermochitinicola</name>
    <dbReference type="NCBI Taxonomy" id="2699427"/>
    <lineage>
        <taxon>Bacteria</taxon>
        <taxon>Bacillati</taxon>
        <taxon>Bacillota</taxon>
        <taxon>Capillibacterium</taxon>
    </lineage>
</organism>
<evidence type="ECO:0000256" key="5">
    <source>
        <dbReference type="ARBA" id="ARBA00022692"/>
    </source>
</evidence>
<dbReference type="Pfam" id="PF02518">
    <property type="entry name" value="HATPase_c"/>
    <property type="match status" value="1"/>
</dbReference>
<proteinExistence type="predicted"/>
<keyword evidence="13" id="KW-1185">Reference proteome</keyword>
<dbReference type="SMART" id="SM00387">
    <property type="entry name" value="HATPase_c"/>
    <property type="match status" value="1"/>
</dbReference>
<keyword evidence="8" id="KW-0902">Two-component regulatory system</keyword>
<keyword evidence="9 10" id="KW-0472">Membrane</keyword>
<keyword evidence="4" id="KW-1003">Cell membrane</keyword>
<evidence type="ECO:0000256" key="8">
    <source>
        <dbReference type="ARBA" id="ARBA00023012"/>
    </source>
</evidence>
<dbReference type="PANTHER" id="PTHR34220:SF7">
    <property type="entry name" value="SENSOR HISTIDINE KINASE YPDA"/>
    <property type="match status" value="1"/>
</dbReference>
<evidence type="ECO:0000256" key="3">
    <source>
        <dbReference type="ARBA" id="ARBA00012438"/>
    </source>
</evidence>
<keyword evidence="6 12" id="KW-0418">Kinase</keyword>
<evidence type="ECO:0000313" key="12">
    <source>
        <dbReference type="EMBL" id="MBA2133869.1"/>
    </source>
</evidence>
<feature type="transmembrane region" description="Helical" evidence="10">
    <location>
        <begin position="324"/>
        <end position="346"/>
    </location>
</feature>
<dbReference type="GO" id="GO:0000155">
    <property type="term" value="F:phosphorelay sensor kinase activity"/>
    <property type="evidence" value="ECO:0007669"/>
    <property type="project" value="InterPro"/>
</dbReference>
<evidence type="ECO:0000259" key="11">
    <source>
        <dbReference type="PROSITE" id="PS50109"/>
    </source>
</evidence>
<reference evidence="12" key="1">
    <citation type="submission" date="2020-06" db="EMBL/GenBank/DDBJ databases">
        <title>Novel chitinolytic bacterium.</title>
        <authorList>
            <person name="Ungkulpasvich U."/>
            <person name="Kosugi A."/>
            <person name="Uke A."/>
        </authorList>
    </citation>
    <scope>NUCLEOTIDE SEQUENCE</scope>
    <source>
        <strain evidence="12">UUS1-1</strain>
    </source>
</reference>
<dbReference type="SUPFAM" id="SSF55874">
    <property type="entry name" value="ATPase domain of HSP90 chaperone/DNA topoisomerase II/histidine kinase"/>
    <property type="match status" value="1"/>
</dbReference>
<accession>A0A8J6I393</accession>
<name>A0A8J6I393_9FIRM</name>
<dbReference type="Pfam" id="PF06580">
    <property type="entry name" value="His_kinase"/>
    <property type="match status" value="1"/>
</dbReference>
<comment type="caution">
    <text evidence="12">The sequence shown here is derived from an EMBL/GenBank/DDBJ whole genome shotgun (WGS) entry which is preliminary data.</text>
</comment>
<comment type="catalytic activity">
    <reaction evidence="1">
        <text>ATP + protein L-histidine = ADP + protein N-phospho-L-histidine.</text>
        <dbReference type="EC" id="2.7.13.3"/>
    </reaction>
</comment>
<evidence type="ECO:0000256" key="10">
    <source>
        <dbReference type="SAM" id="Phobius"/>
    </source>
</evidence>
<dbReference type="Proteomes" id="UP000657177">
    <property type="component" value="Unassembled WGS sequence"/>
</dbReference>
<evidence type="ECO:0000256" key="7">
    <source>
        <dbReference type="ARBA" id="ARBA00022989"/>
    </source>
</evidence>
<dbReference type="EC" id="2.7.13.3" evidence="3"/>
<dbReference type="InterPro" id="IPR004358">
    <property type="entry name" value="Sig_transdc_His_kin-like_C"/>
</dbReference>
<comment type="subcellular location">
    <subcellularLocation>
        <location evidence="2">Cell membrane</location>
        <topology evidence="2">Multi-pass membrane protein</topology>
    </subcellularLocation>
</comment>
<evidence type="ECO:0000256" key="2">
    <source>
        <dbReference type="ARBA" id="ARBA00004651"/>
    </source>
</evidence>
<dbReference type="PANTHER" id="PTHR34220">
    <property type="entry name" value="SENSOR HISTIDINE KINASE YPDA"/>
    <property type="match status" value="1"/>
</dbReference>
<gene>
    <name evidence="12" type="ORF">G5B42_10030</name>
</gene>
<keyword evidence="5 10" id="KW-0812">Transmembrane</keyword>
<feature type="transmembrane region" description="Helical" evidence="10">
    <location>
        <begin position="20"/>
        <end position="39"/>
    </location>
</feature>
<dbReference type="InterPro" id="IPR010559">
    <property type="entry name" value="Sig_transdc_His_kin_internal"/>
</dbReference>
<keyword evidence="6 12" id="KW-0808">Transferase</keyword>
<keyword evidence="7 10" id="KW-1133">Transmembrane helix</keyword>
<dbReference type="InterPro" id="IPR036890">
    <property type="entry name" value="HATPase_C_sf"/>
</dbReference>
<evidence type="ECO:0000256" key="1">
    <source>
        <dbReference type="ARBA" id="ARBA00000085"/>
    </source>
</evidence>
<evidence type="ECO:0000256" key="6">
    <source>
        <dbReference type="ARBA" id="ARBA00022777"/>
    </source>
</evidence>
<dbReference type="InterPro" id="IPR005467">
    <property type="entry name" value="His_kinase_dom"/>
</dbReference>
<protein>
    <recommendedName>
        <fullName evidence="3">histidine kinase</fullName>
        <ecNumber evidence="3">2.7.13.3</ecNumber>
    </recommendedName>
</protein>
<dbReference type="PRINTS" id="PR00344">
    <property type="entry name" value="BCTRLSENSOR"/>
</dbReference>
<sequence>MRAVAFFKREIFKSLQMRLVFIITVFMLLPVLYFLNYNFSTAEHLLQEKTSNLILDSLQQVGNQIENTCLDIIKISNVLANDRIILAELSTGLLAEGDHQQKRNYYELSSADKIRMIKIEAQLDQIKTGIFYNYDADVLLIDATGVVYSAMGREEEFRYKTQIMENYHEQAWYRSLIQENQNIVWLAPFRYSLFGIDDDSRYISAVRVLPGGYHQRNLGCIMVNVHESQFAPILENHLNGIVALLNEKREIIFSTADRGVIAKVNLPALLQHSAGKEKGYLLTDVDNTRFVVNHYSLNRFGWTLVSIIPYSEMIKEISSLKQRIFSLNLFSSFFLFTVAVVFILYLTNPLKTLVERIKRMKIGEHYIKWPEGDFPDDVSGIVRSFDCLFEKIEELVEVVIEEKRKEQELKYEALRAQITPHFLFNTLNTIKWSAVMSGADNVARMIAALGKLLEVSMSKGEEEVPLREELQLIESYVFIQNVRYNDKYVLKIEAEEGIDQLKVPKLILQPLVENAIIHGLKNIEGKGVITIQARKMDGYLKVSVVDNGAGIPEEKIWQILHDALGEGRKQKFSGIGLSNVHERLKLRYGERFGINLSSQVGSGTTVDLMLPIIT</sequence>
<dbReference type="InterPro" id="IPR003594">
    <property type="entry name" value="HATPase_dom"/>
</dbReference>
<feature type="domain" description="Histidine kinase" evidence="11">
    <location>
        <begin position="507"/>
        <end position="614"/>
    </location>
</feature>
<dbReference type="AlphaFoldDB" id="A0A8J6I393"/>
<dbReference type="InterPro" id="IPR033479">
    <property type="entry name" value="dCache_1"/>
</dbReference>
<dbReference type="Gene3D" id="3.30.565.10">
    <property type="entry name" value="Histidine kinase-like ATPase, C-terminal domain"/>
    <property type="match status" value="1"/>
</dbReference>
<dbReference type="PROSITE" id="PS50109">
    <property type="entry name" value="HIS_KIN"/>
    <property type="match status" value="1"/>
</dbReference>
<dbReference type="GO" id="GO:0005886">
    <property type="term" value="C:plasma membrane"/>
    <property type="evidence" value="ECO:0007669"/>
    <property type="project" value="UniProtKB-SubCell"/>
</dbReference>
<dbReference type="InterPro" id="IPR050640">
    <property type="entry name" value="Bact_2-comp_sensor_kinase"/>
</dbReference>